<feature type="non-terminal residue" evidence="19">
    <location>
        <position position="1"/>
    </location>
</feature>
<gene>
    <name evidence="19" type="ORF">B7463_g9695</name>
</gene>
<comment type="similarity">
    <text evidence="3">Belongs to the CMC family.</text>
</comment>
<evidence type="ECO:0000313" key="19">
    <source>
        <dbReference type="EMBL" id="RFU26639.1"/>
    </source>
</evidence>
<dbReference type="InterPro" id="IPR025845">
    <property type="entry name" value="Thg1_C_dom"/>
</dbReference>
<feature type="non-terminal residue" evidence="19">
    <location>
        <position position="520"/>
    </location>
</feature>
<protein>
    <recommendedName>
        <fullName evidence="6">tRNA(His) guanylyltransferase</fullName>
        <ecNumber evidence="5">2.7.7.79</ecNumber>
    </recommendedName>
    <alternativeName>
        <fullName evidence="15">tRNA-histidine guanylyltransferase</fullName>
    </alternativeName>
</protein>
<evidence type="ECO:0000256" key="2">
    <source>
        <dbReference type="ARBA" id="ARBA00002939"/>
    </source>
</evidence>
<name>A0A3E2GZT5_SCYLI</name>
<dbReference type="GO" id="GO:0000287">
    <property type="term" value="F:magnesium ion binding"/>
    <property type="evidence" value="ECO:0007669"/>
    <property type="project" value="InterPro"/>
</dbReference>
<evidence type="ECO:0000259" key="18">
    <source>
        <dbReference type="Pfam" id="PF14413"/>
    </source>
</evidence>
<feature type="domain" description="Thg1 C-terminal" evidence="18">
    <location>
        <begin position="370"/>
        <end position="498"/>
    </location>
</feature>
<keyword evidence="9" id="KW-0548">Nucleotidyltransferase</keyword>
<keyword evidence="20" id="KW-1185">Reference proteome</keyword>
<evidence type="ECO:0000256" key="16">
    <source>
        <dbReference type="ARBA" id="ARBA00047281"/>
    </source>
</evidence>
<keyword evidence="10" id="KW-0479">Metal-binding</keyword>
<evidence type="ECO:0000256" key="8">
    <source>
        <dbReference type="ARBA" id="ARBA00022694"/>
    </source>
</evidence>
<keyword evidence="14" id="KW-1015">Disulfide bond</keyword>
<keyword evidence="11" id="KW-0547">Nucleotide-binding</keyword>
<organism evidence="19 20">
    <name type="scientific">Scytalidium lignicola</name>
    <name type="common">Hyphomycete</name>
    <dbReference type="NCBI Taxonomy" id="5539"/>
    <lineage>
        <taxon>Eukaryota</taxon>
        <taxon>Fungi</taxon>
        <taxon>Dikarya</taxon>
        <taxon>Ascomycota</taxon>
        <taxon>Pezizomycotina</taxon>
        <taxon>Leotiomycetes</taxon>
        <taxon>Leotiomycetes incertae sedis</taxon>
        <taxon>Scytalidium</taxon>
    </lineage>
</organism>
<dbReference type="InterPro" id="IPR007537">
    <property type="entry name" value="tRNAHis_GuaTrfase_Thg1"/>
</dbReference>
<dbReference type="InterPro" id="IPR024956">
    <property type="entry name" value="tRNAHis_GuaTrfase_cat"/>
</dbReference>
<comment type="similarity">
    <text evidence="4">Belongs to the tRNA(His) guanylyltransferase family.</text>
</comment>
<keyword evidence="13" id="KW-0342">GTP-binding</keyword>
<comment type="function">
    <text evidence="2">Adds a GMP to the 5'-end of tRNA(His) after transcription and RNase P cleavage.</text>
</comment>
<evidence type="ECO:0000256" key="7">
    <source>
        <dbReference type="ARBA" id="ARBA00022679"/>
    </source>
</evidence>
<dbReference type="FunFam" id="3.30.70.3000:FF:000001">
    <property type="entry name" value="tRNA(His) guanylyltransferase"/>
    <property type="match status" value="1"/>
</dbReference>
<evidence type="ECO:0000256" key="14">
    <source>
        <dbReference type="ARBA" id="ARBA00023157"/>
    </source>
</evidence>
<sequence>MAAMAPPPVNVEDVPLLPMPSRNPLPLSAAQEAQVREVYHARVRAHCAAEIKRQYYFLFTLSIILNYVPEFADCALGRTFTAPFKCREQNRAMNNCMVRYATQAEQDAAREEWFSTRLRRQKEREAKEARRIEQEKFHREWWGLPIDEREGEKGREIMTRAERVGGFPKRDEGQLSKDRHSKKSEQAFFGLFGWSFGRNNFKGYSLYCIMYYRKRQKGSNSYPDEDAFIVQVKNAIAASPEILENFMPRNSNTPETCITNDMANSKFSNKYAFEKPNDRRALDLMNAAAKAVMTELSDITIAYGISDEYSFVFHKSCTLFDRRASKLVTTIVSTFTASYVWLWPSYFPETPLSPPLPSFDGRAVQYPNIENLRDYMSWRQVDCCHINNLYNTTFWALIQLGGLDAKTAERELAGSLSADKNEILFSRFKINYNNEPEIYKKGSVVLRDYQYELVEPDSTELASADVVEQAPLSKTQEDNDKKRRAKARITVQHVDIIKDEFWLRRPWLLSNRPGKIPKEP</sequence>
<dbReference type="Pfam" id="PF14413">
    <property type="entry name" value="Thg1C"/>
    <property type="match status" value="1"/>
</dbReference>
<evidence type="ECO:0000256" key="1">
    <source>
        <dbReference type="ARBA" id="ARBA00001946"/>
    </source>
</evidence>
<accession>A0A3E2GZT5</accession>
<dbReference type="OrthoDB" id="62560at2759"/>
<evidence type="ECO:0000256" key="10">
    <source>
        <dbReference type="ARBA" id="ARBA00022723"/>
    </source>
</evidence>
<dbReference type="InterPro" id="IPR013892">
    <property type="entry name" value="Cyt_c_biogenesis_Cmc1-like"/>
</dbReference>
<dbReference type="GO" id="GO:0006400">
    <property type="term" value="P:tRNA modification"/>
    <property type="evidence" value="ECO:0007669"/>
    <property type="project" value="InterPro"/>
</dbReference>
<dbReference type="Pfam" id="PF08583">
    <property type="entry name" value="Cmc1"/>
    <property type="match status" value="1"/>
</dbReference>
<dbReference type="Pfam" id="PF04446">
    <property type="entry name" value="Thg1"/>
    <property type="match status" value="1"/>
</dbReference>
<comment type="cofactor">
    <cofactor evidence="1">
        <name>Mg(2+)</name>
        <dbReference type="ChEBI" id="CHEBI:18420"/>
    </cofactor>
</comment>
<dbReference type="InterPro" id="IPR038469">
    <property type="entry name" value="tRNAHis_GuaTrfase_Thg1_sf"/>
</dbReference>
<dbReference type="Gene3D" id="3.30.70.3000">
    <property type="match status" value="1"/>
</dbReference>
<keyword evidence="7" id="KW-0808">Transferase</keyword>
<dbReference type="EMBL" id="NCSJ02000250">
    <property type="protein sequence ID" value="RFU26639.1"/>
    <property type="molecule type" value="Genomic_DNA"/>
</dbReference>
<evidence type="ECO:0000256" key="4">
    <source>
        <dbReference type="ARBA" id="ARBA00010113"/>
    </source>
</evidence>
<dbReference type="PANTHER" id="PTHR12729:SF6">
    <property type="entry name" value="TRNA(HIS) GUANYLYLTRANSFERASE-RELATED"/>
    <property type="match status" value="1"/>
</dbReference>
<evidence type="ECO:0000256" key="15">
    <source>
        <dbReference type="ARBA" id="ARBA00032480"/>
    </source>
</evidence>
<keyword evidence="8" id="KW-0819">tRNA processing</keyword>
<evidence type="ECO:0000313" key="20">
    <source>
        <dbReference type="Proteomes" id="UP000258309"/>
    </source>
</evidence>
<keyword evidence="12" id="KW-0460">Magnesium</keyword>
<dbReference type="GO" id="GO:0005525">
    <property type="term" value="F:GTP binding"/>
    <property type="evidence" value="ECO:0007669"/>
    <property type="project" value="UniProtKB-KW"/>
</dbReference>
<evidence type="ECO:0000259" key="17">
    <source>
        <dbReference type="Pfam" id="PF04446"/>
    </source>
</evidence>
<dbReference type="GO" id="GO:0008193">
    <property type="term" value="F:tRNA guanylyltransferase activity"/>
    <property type="evidence" value="ECO:0007669"/>
    <property type="project" value="UniProtKB-EC"/>
</dbReference>
<dbReference type="PANTHER" id="PTHR12729">
    <property type="entry name" value="TRNA(HIS) GUANYLYLTRANSFERASE-RELATED"/>
    <property type="match status" value="1"/>
</dbReference>
<dbReference type="STRING" id="5539.A0A3E2GZT5"/>
<dbReference type="AlphaFoldDB" id="A0A3E2GZT5"/>
<evidence type="ECO:0000256" key="11">
    <source>
        <dbReference type="ARBA" id="ARBA00022741"/>
    </source>
</evidence>
<evidence type="ECO:0000256" key="12">
    <source>
        <dbReference type="ARBA" id="ARBA00022842"/>
    </source>
</evidence>
<feature type="domain" description="tRNAHis guanylyltransferase catalytic" evidence="17">
    <location>
        <begin position="265"/>
        <end position="367"/>
    </location>
</feature>
<evidence type="ECO:0000256" key="9">
    <source>
        <dbReference type="ARBA" id="ARBA00022695"/>
    </source>
</evidence>
<evidence type="ECO:0000256" key="6">
    <source>
        <dbReference type="ARBA" id="ARBA00015443"/>
    </source>
</evidence>
<proteinExistence type="inferred from homology"/>
<dbReference type="Proteomes" id="UP000258309">
    <property type="component" value="Unassembled WGS sequence"/>
</dbReference>
<comment type="catalytic activity">
    <reaction evidence="16">
        <text>a 5'-end ribonucleotide-tRNA(His) + GTP + ATP + H2O = a 5'-end phospho-guanosine-ribonucleotide-tRNA(His) + AMP + 2 diphosphate + H(+)</text>
        <dbReference type="Rhea" id="RHEA:54564"/>
        <dbReference type="Rhea" id="RHEA-COMP:14193"/>
        <dbReference type="Rhea" id="RHEA-COMP:14917"/>
        <dbReference type="ChEBI" id="CHEBI:15377"/>
        <dbReference type="ChEBI" id="CHEBI:15378"/>
        <dbReference type="ChEBI" id="CHEBI:30616"/>
        <dbReference type="ChEBI" id="CHEBI:33019"/>
        <dbReference type="ChEBI" id="CHEBI:37565"/>
        <dbReference type="ChEBI" id="CHEBI:138282"/>
        <dbReference type="ChEBI" id="CHEBI:141847"/>
        <dbReference type="ChEBI" id="CHEBI:456215"/>
        <dbReference type="EC" id="2.7.7.79"/>
    </reaction>
</comment>
<dbReference type="EC" id="2.7.7.79" evidence="5"/>
<evidence type="ECO:0000256" key="3">
    <source>
        <dbReference type="ARBA" id="ARBA00007347"/>
    </source>
</evidence>
<comment type="caution">
    <text evidence="19">The sequence shown here is derived from an EMBL/GenBank/DDBJ whole genome shotgun (WGS) entry which is preliminary data.</text>
</comment>
<reference evidence="19 20" key="1">
    <citation type="submission" date="2018-05" db="EMBL/GenBank/DDBJ databases">
        <title>Draft genome sequence of Scytalidium lignicola DSM 105466, a ubiquitous saprotrophic fungus.</title>
        <authorList>
            <person name="Buettner E."/>
            <person name="Gebauer A.M."/>
            <person name="Hofrichter M."/>
            <person name="Liers C."/>
            <person name="Kellner H."/>
        </authorList>
    </citation>
    <scope>NUCLEOTIDE SEQUENCE [LARGE SCALE GENOMIC DNA]</scope>
    <source>
        <strain evidence="19 20">DSM 105466</strain>
    </source>
</reference>
<evidence type="ECO:0000256" key="5">
    <source>
        <dbReference type="ARBA" id="ARBA00012511"/>
    </source>
</evidence>
<evidence type="ECO:0000256" key="13">
    <source>
        <dbReference type="ARBA" id="ARBA00023134"/>
    </source>
</evidence>